<keyword evidence="2" id="KW-1185">Reference proteome</keyword>
<name>A0A0C3E9F2_9AGAM</name>
<organism evidence="1 2">
    <name type="scientific">Scleroderma citrinum Foug A</name>
    <dbReference type="NCBI Taxonomy" id="1036808"/>
    <lineage>
        <taxon>Eukaryota</taxon>
        <taxon>Fungi</taxon>
        <taxon>Dikarya</taxon>
        <taxon>Basidiomycota</taxon>
        <taxon>Agaricomycotina</taxon>
        <taxon>Agaricomycetes</taxon>
        <taxon>Agaricomycetidae</taxon>
        <taxon>Boletales</taxon>
        <taxon>Sclerodermatineae</taxon>
        <taxon>Sclerodermataceae</taxon>
        <taxon>Scleroderma</taxon>
    </lineage>
</organism>
<gene>
    <name evidence="1" type="ORF">SCLCIDRAFT_1212655</name>
</gene>
<proteinExistence type="predicted"/>
<dbReference type="AlphaFoldDB" id="A0A0C3E9F2"/>
<reference evidence="1 2" key="1">
    <citation type="submission" date="2014-04" db="EMBL/GenBank/DDBJ databases">
        <authorList>
            <consortium name="DOE Joint Genome Institute"/>
            <person name="Kuo A."/>
            <person name="Kohler A."/>
            <person name="Nagy L.G."/>
            <person name="Floudas D."/>
            <person name="Copeland A."/>
            <person name="Barry K.W."/>
            <person name="Cichocki N."/>
            <person name="Veneault-Fourrey C."/>
            <person name="LaButti K."/>
            <person name="Lindquist E.A."/>
            <person name="Lipzen A."/>
            <person name="Lundell T."/>
            <person name="Morin E."/>
            <person name="Murat C."/>
            <person name="Sun H."/>
            <person name="Tunlid A."/>
            <person name="Henrissat B."/>
            <person name="Grigoriev I.V."/>
            <person name="Hibbett D.S."/>
            <person name="Martin F."/>
            <person name="Nordberg H.P."/>
            <person name="Cantor M.N."/>
            <person name="Hua S.X."/>
        </authorList>
    </citation>
    <scope>NUCLEOTIDE SEQUENCE [LARGE SCALE GENOMIC DNA]</scope>
    <source>
        <strain evidence="1 2">Foug A</strain>
    </source>
</reference>
<sequence>MPSAPASTQKVSFTSSALPVPYCLFYHRGHAIYAVRKLNHSGSSPGMMHIIITRGNALSKLI</sequence>
<accession>A0A0C3E9F2</accession>
<evidence type="ECO:0000313" key="2">
    <source>
        <dbReference type="Proteomes" id="UP000053989"/>
    </source>
</evidence>
<protein>
    <submittedName>
        <fullName evidence="1">Uncharacterized protein</fullName>
    </submittedName>
</protein>
<reference evidence="2" key="2">
    <citation type="submission" date="2015-01" db="EMBL/GenBank/DDBJ databases">
        <title>Evolutionary Origins and Diversification of the Mycorrhizal Mutualists.</title>
        <authorList>
            <consortium name="DOE Joint Genome Institute"/>
            <consortium name="Mycorrhizal Genomics Consortium"/>
            <person name="Kohler A."/>
            <person name="Kuo A."/>
            <person name="Nagy L.G."/>
            <person name="Floudas D."/>
            <person name="Copeland A."/>
            <person name="Barry K.W."/>
            <person name="Cichocki N."/>
            <person name="Veneault-Fourrey C."/>
            <person name="LaButti K."/>
            <person name="Lindquist E.A."/>
            <person name="Lipzen A."/>
            <person name="Lundell T."/>
            <person name="Morin E."/>
            <person name="Murat C."/>
            <person name="Riley R."/>
            <person name="Ohm R."/>
            <person name="Sun H."/>
            <person name="Tunlid A."/>
            <person name="Henrissat B."/>
            <person name="Grigoriev I.V."/>
            <person name="Hibbett D.S."/>
            <person name="Martin F."/>
        </authorList>
    </citation>
    <scope>NUCLEOTIDE SEQUENCE [LARGE SCALE GENOMIC DNA]</scope>
    <source>
        <strain evidence="2">Foug A</strain>
    </source>
</reference>
<evidence type="ECO:0000313" key="1">
    <source>
        <dbReference type="EMBL" id="KIM64984.1"/>
    </source>
</evidence>
<dbReference type="InParanoid" id="A0A0C3E9F2"/>
<dbReference type="EMBL" id="KN822025">
    <property type="protein sequence ID" value="KIM64984.1"/>
    <property type="molecule type" value="Genomic_DNA"/>
</dbReference>
<dbReference type="HOGENOM" id="CLU_2905482_0_0_1"/>
<dbReference type="Proteomes" id="UP000053989">
    <property type="component" value="Unassembled WGS sequence"/>
</dbReference>